<organism evidence="3 4">
    <name type="scientific">Silicimonas algicola</name>
    <dbReference type="NCBI Taxonomy" id="1826607"/>
    <lineage>
        <taxon>Bacteria</taxon>
        <taxon>Pseudomonadati</taxon>
        <taxon>Pseudomonadota</taxon>
        <taxon>Alphaproteobacteria</taxon>
        <taxon>Rhodobacterales</taxon>
        <taxon>Paracoccaceae</taxon>
    </lineage>
</organism>
<dbReference type="GO" id="GO:0005975">
    <property type="term" value="P:carbohydrate metabolic process"/>
    <property type="evidence" value="ECO:0007669"/>
    <property type="project" value="InterPro"/>
</dbReference>
<dbReference type="CDD" id="cd11301">
    <property type="entry name" value="Fut1_Fut2_like"/>
    <property type="match status" value="1"/>
</dbReference>
<dbReference type="PANTHER" id="PTHR11927">
    <property type="entry name" value="GALACTOSIDE 2-L-FUCOSYLTRANSFERASE"/>
    <property type="match status" value="1"/>
</dbReference>
<comment type="caution">
    <text evidence="3">The sequence shown here is derived from an EMBL/GenBank/DDBJ whole genome shotgun (WGS) entry which is preliminary data.</text>
</comment>
<dbReference type="EMBL" id="QGGV01000014">
    <property type="protein sequence ID" value="PWK53131.1"/>
    <property type="molecule type" value="Genomic_DNA"/>
</dbReference>
<evidence type="ECO:0000256" key="2">
    <source>
        <dbReference type="ARBA" id="ARBA00022679"/>
    </source>
</evidence>
<dbReference type="AlphaFoldDB" id="A0A316FWQ4"/>
<keyword evidence="2 3" id="KW-0808">Transferase</keyword>
<sequence>MALGLLLGQVRWSPRTLTLETWWQATPLDAFMTASATSAYRTMPSLKQIKLIAAGGLGNQLFQYAAARSIALRADAELAIDTRHYASQAQDGPMRFCIDTYPIQARIVGYPAGLWGPNSIVRRVTRRLITERPGRKYVEPRLGFCDSALSIRNSMIISGWFHSEKYFVEHADLIRKELDLGMLASRQVEGNRTELDGMISVHVRRGDYLSLKEFQMKDPHAYYSRAMRYMKSQFPDARFVIFSDDVTWCRKQPLFERCEFFESLLPSDHRYDLYAMSQCSHHIVANSSFSWWGAWWNWRPDKIVIAPEYWFGEKSSRDFDIVPDHWIVM</sequence>
<proteinExistence type="predicted"/>
<dbReference type="GO" id="GO:0008107">
    <property type="term" value="F:galactoside 2-alpha-L-fucosyltransferase activity"/>
    <property type="evidence" value="ECO:0007669"/>
    <property type="project" value="InterPro"/>
</dbReference>
<dbReference type="Pfam" id="PF01531">
    <property type="entry name" value="Glyco_transf_11"/>
    <property type="match status" value="1"/>
</dbReference>
<protein>
    <submittedName>
        <fullName evidence="3">Glycosyl transferase family 11</fullName>
    </submittedName>
</protein>
<keyword evidence="4" id="KW-1185">Reference proteome</keyword>
<evidence type="ECO:0000256" key="1">
    <source>
        <dbReference type="ARBA" id="ARBA00022676"/>
    </source>
</evidence>
<dbReference type="GO" id="GO:0016020">
    <property type="term" value="C:membrane"/>
    <property type="evidence" value="ECO:0007669"/>
    <property type="project" value="InterPro"/>
</dbReference>
<gene>
    <name evidence="3" type="ORF">C8D95_11433</name>
</gene>
<accession>A0A316FWQ4</accession>
<dbReference type="InterPro" id="IPR002516">
    <property type="entry name" value="Glyco_trans_11"/>
</dbReference>
<evidence type="ECO:0000313" key="4">
    <source>
        <dbReference type="Proteomes" id="UP000245390"/>
    </source>
</evidence>
<reference evidence="3 4" key="1">
    <citation type="submission" date="2018-05" db="EMBL/GenBank/DDBJ databases">
        <title>Genomic Encyclopedia of Type Strains, Phase IV (KMG-IV): sequencing the most valuable type-strain genomes for metagenomic binning, comparative biology and taxonomic classification.</title>
        <authorList>
            <person name="Goeker M."/>
        </authorList>
    </citation>
    <scope>NUCLEOTIDE SEQUENCE [LARGE SCALE GENOMIC DNA]</scope>
    <source>
        <strain evidence="3 4">DSM 103371</strain>
    </source>
</reference>
<evidence type="ECO:0000313" key="3">
    <source>
        <dbReference type="EMBL" id="PWK53131.1"/>
    </source>
</evidence>
<dbReference type="Proteomes" id="UP000245390">
    <property type="component" value="Unassembled WGS sequence"/>
</dbReference>
<name>A0A316FWQ4_9RHOB</name>
<keyword evidence="1" id="KW-0328">Glycosyltransferase</keyword>
<dbReference type="PANTHER" id="PTHR11927:SF9">
    <property type="entry name" value="L-FUCOSYLTRANSFERASE"/>
    <property type="match status" value="1"/>
</dbReference>